<dbReference type="GO" id="GO:0015846">
    <property type="term" value="P:polyamine transport"/>
    <property type="evidence" value="ECO:0007669"/>
    <property type="project" value="InterPro"/>
</dbReference>
<evidence type="ECO:0000256" key="1">
    <source>
        <dbReference type="ARBA" id="ARBA00004418"/>
    </source>
</evidence>
<dbReference type="RefSeq" id="WP_275586976.1">
    <property type="nucleotide sequence ID" value="NZ_CP070273.1"/>
</dbReference>
<evidence type="ECO:0000256" key="6">
    <source>
        <dbReference type="PIRSR" id="PIRSR019574-1"/>
    </source>
</evidence>
<gene>
    <name evidence="8" type="ORF">DFP77_10257</name>
</gene>
<evidence type="ECO:0000256" key="2">
    <source>
        <dbReference type="ARBA" id="ARBA00022448"/>
    </source>
</evidence>
<evidence type="ECO:0000256" key="5">
    <source>
        <dbReference type="PIRNR" id="PIRNR019574"/>
    </source>
</evidence>
<dbReference type="GO" id="GO:0019808">
    <property type="term" value="F:polyamine binding"/>
    <property type="evidence" value="ECO:0007669"/>
    <property type="project" value="InterPro"/>
</dbReference>
<comment type="similarity">
    <text evidence="5">Belongs to the bacterial solute-binding protein PotD/PotF family.</text>
</comment>
<dbReference type="Pfam" id="PF13416">
    <property type="entry name" value="SBP_bac_8"/>
    <property type="match status" value="1"/>
</dbReference>
<dbReference type="Gene3D" id="3.40.190.10">
    <property type="entry name" value="Periplasmic binding protein-like II"/>
    <property type="match status" value="2"/>
</dbReference>
<evidence type="ECO:0000256" key="3">
    <source>
        <dbReference type="ARBA" id="ARBA00022729"/>
    </source>
</evidence>
<keyword evidence="3 7" id="KW-0732">Signal</keyword>
<evidence type="ECO:0000256" key="4">
    <source>
        <dbReference type="ARBA" id="ARBA00022764"/>
    </source>
</evidence>
<reference evidence="8 9" key="1">
    <citation type="submission" date="2018-07" db="EMBL/GenBank/DDBJ databases">
        <title>Genomic Encyclopedia of Type Strains, Phase III (KMG-III): the genomes of soil and plant-associated and newly described type strains.</title>
        <authorList>
            <person name="Whitman W."/>
        </authorList>
    </citation>
    <scope>NUCLEOTIDE SEQUENCE [LARGE SCALE GENOMIC DNA]</scope>
    <source>
        <strain evidence="8 9">CECT 7731</strain>
    </source>
</reference>
<evidence type="ECO:0000313" key="9">
    <source>
        <dbReference type="Proteomes" id="UP000253506"/>
    </source>
</evidence>
<dbReference type="InterPro" id="IPR001188">
    <property type="entry name" value="Sperm_putr-bd"/>
</dbReference>
<comment type="caution">
    <text evidence="8">The sequence shown here is derived from an EMBL/GenBank/DDBJ whole genome shotgun (WGS) entry which is preliminary data.</text>
</comment>
<dbReference type="PRINTS" id="PR00909">
    <property type="entry name" value="SPERMDNBNDNG"/>
</dbReference>
<feature type="binding site" evidence="6">
    <location>
        <position position="351"/>
    </location>
    <ligand>
        <name>spermidine</name>
        <dbReference type="ChEBI" id="CHEBI:57834"/>
    </ligand>
</feature>
<keyword evidence="2 5" id="KW-0813">Transport</keyword>
<dbReference type="PANTHER" id="PTHR30222">
    <property type="entry name" value="SPERMIDINE/PUTRESCINE-BINDING PERIPLASMIC PROTEIN"/>
    <property type="match status" value="1"/>
</dbReference>
<feature type="signal peptide" evidence="7">
    <location>
        <begin position="1"/>
        <end position="30"/>
    </location>
</feature>
<dbReference type="EMBL" id="QPJQ01000002">
    <property type="protein sequence ID" value="RCX08362.1"/>
    <property type="molecule type" value="Genomic_DNA"/>
</dbReference>
<accession>A0A369AG77</accession>
<comment type="function">
    <text evidence="5">Required for the activity of the bacterial periplasmic transport system of putrescine.</text>
</comment>
<dbReference type="InterPro" id="IPR006059">
    <property type="entry name" value="SBP"/>
</dbReference>
<evidence type="ECO:0000313" key="8">
    <source>
        <dbReference type="EMBL" id="RCX08362.1"/>
    </source>
</evidence>
<keyword evidence="4 5" id="KW-0574">Periplasm</keyword>
<evidence type="ECO:0000256" key="7">
    <source>
        <dbReference type="SAM" id="SignalP"/>
    </source>
</evidence>
<dbReference type="SUPFAM" id="SSF53850">
    <property type="entry name" value="Periplasmic binding protein-like II"/>
    <property type="match status" value="1"/>
</dbReference>
<sequence length="373" mass="41561">MTQKNLKMRQFLPIAGMVCALGTTATSVSAETLKFFNWSDYIAEDTVERFEAETGIQVIQDVFDSNEVLEAKLLAGNSGYDLVVPTASFMGRQIQAGVFGKLDKAKLPNLKHLDPELLSFLEAVDPGNQFGVPYLWGTTGIGYNVDKVKEVLGEDAPVNSWDLVFNPDNMAKLQKCGVMFLDSPDELYPLTLNYLGKNPNSRNPQDYALDSEAVKLLKDVRPYVSQFHSSQYISALANGDICVAIGWSGDVIQAQDRAIEADNGVNIEYSIPKEGTQIWFDMLAIPKEAENKEAAYKFMNFLLRPEVIADVSNYVAYANPNLDAMDLQDPDISSNEGIYPSDEVKKKLFAQKVRGLKIERLMVRLWTDIKTGR</sequence>
<dbReference type="Proteomes" id="UP000253506">
    <property type="component" value="Unassembled WGS sequence"/>
</dbReference>
<comment type="subcellular location">
    <subcellularLocation>
        <location evidence="1 5">Periplasm</location>
    </subcellularLocation>
</comment>
<protein>
    <recommendedName>
        <fullName evidence="5">Putrescine-binding periplasmic protein</fullName>
    </recommendedName>
</protein>
<name>A0A369AG77_9GAMM</name>
<dbReference type="PANTHER" id="PTHR30222:SF12">
    <property type="entry name" value="NORSPERMIDINE SENSOR"/>
    <property type="match status" value="1"/>
</dbReference>
<organism evidence="8 9">
    <name type="scientific">Marinomonas foliarum</name>
    <dbReference type="NCBI Taxonomy" id="491950"/>
    <lineage>
        <taxon>Bacteria</taxon>
        <taxon>Pseudomonadati</taxon>
        <taxon>Pseudomonadota</taxon>
        <taxon>Gammaproteobacteria</taxon>
        <taxon>Oceanospirillales</taxon>
        <taxon>Oceanospirillaceae</taxon>
        <taxon>Marinomonas</taxon>
    </lineage>
</organism>
<feature type="chain" id="PRO_5016851705" description="Putrescine-binding periplasmic protein" evidence="7">
    <location>
        <begin position="31"/>
        <end position="373"/>
    </location>
</feature>
<dbReference type="PIRSF" id="PIRSF019574">
    <property type="entry name" value="Periplasmic_polyamine_BP"/>
    <property type="match status" value="1"/>
</dbReference>
<dbReference type="AlphaFoldDB" id="A0A369AG77"/>
<dbReference type="GO" id="GO:0042597">
    <property type="term" value="C:periplasmic space"/>
    <property type="evidence" value="ECO:0007669"/>
    <property type="project" value="UniProtKB-SubCell"/>
</dbReference>
<dbReference type="CDD" id="cd13659">
    <property type="entry name" value="PBP2_PotF"/>
    <property type="match status" value="1"/>
</dbReference>
<proteinExistence type="inferred from homology"/>